<comment type="similarity">
    <text evidence="1 6">Belongs to the universal ribosomal protein uS7 family.</text>
</comment>
<dbReference type="InterPro" id="IPR005717">
    <property type="entry name" value="Ribosomal_uS7_bac/org-type"/>
</dbReference>
<dbReference type="AlphaFoldDB" id="A0A660S7J2"/>
<dbReference type="GO" id="GO:0019843">
    <property type="term" value="F:rRNA binding"/>
    <property type="evidence" value="ECO:0007669"/>
    <property type="project" value="UniProtKB-UniRule"/>
</dbReference>
<feature type="domain" description="Small ribosomal subunit protein uS7" evidence="7">
    <location>
        <begin position="2"/>
        <end position="149"/>
    </location>
</feature>
<dbReference type="SUPFAM" id="SSF47973">
    <property type="entry name" value="Ribosomal protein S7"/>
    <property type="match status" value="1"/>
</dbReference>
<dbReference type="Gene3D" id="1.10.455.10">
    <property type="entry name" value="Ribosomal protein S7 domain"/>
    <property type="match status" value="1"/>
</dbReference>
<dbReference type="GO" id="GO:0000049">
    <property type="term" value="F:tRNA binding"/>
    <property type="evidence" value="ECO:0007669"/>
    <property type="project" value="UniProtKB-UniRule"/>
</dbReference>
<dbReference type="PIRSF" id="PIRSF002122">
    <property type="entry name" value="RPS7p_RPS7a_RPS5e_RPS7o"/>
    <property type="match status" value="1"/>
</dbReference>
<organism evidence="8 9">
    <name type="scientific">candidate division TA06 bacterium</name>
    <dbReference type="NCBI Taxonomy" id="2250710"/>
    <lineage>
        <taxon>Bacteria</taxon>
        <taxon>Bacteria division TA06</taxon>
    </lineage>
</organism>
<evidence type="ECO:0000256" key="3">
    <source>
        <dbReference type="ARBA" id="ARBA00022884"/>
    </source>
</evidence>
<reference evidence="8 9" key="1">
    <citation type="submission" date="2018-06" db="EMBL/GenBank/DDBJ databases">
        <title>Extensive metabolic versatility and redundancy in microbially diverse, dynamic hydrothermal sediments.</title>
        <authorList>
            <person name="Dombrowski N."/>
            <person name="Teske A."/>
            <person name="Baker B.J."/>
        </authorList>
    </citation>
    <scope>NUCLEOTIDE SEQUENCE [LARGE SCALE GENOMIC DNA]</scope>
    <source>
        <strain evidence="8">B35_G9</strain>
    </source>
</reference>
<proteinExistence type="inferred from homology"/>
<keyword evidence="5 6" id="KW-0687">Ribonucleoprotein</keyword>
<evidence type="ECO:0000256" key="4">
    <source>
        <dbReference type="ARBA" id="ARBA00022980"/>
    </source>
</evidence>
<dbReference type="FunFam" id="1.10.455.10:FF:000001">
    <property type="entry name" value="30S ribosomal protein S7"/>
    <property type="match status" value="1"/>
</dbReference>
<dbReference type="CDD" id="cd14869">
    <property type="entry name" value="uS7_Bacteria"/>
    <property type="match status" value="1"/>
</dbReference>
<gene>
    <name evidence="6" type="primary">rpsG</name>
    <name evidence="8" type="ORF">DRP44_05130</name>
</gene>
<dbReference type="InterPro" id="IPR000235">
    <property type="entry name" value="Ribosomal_uS7"/>
</dbReference>
<evidence type="ECO:0000256" key="5">
    <source>
        <dbReference type="ARBA" id="ARBA00023274"/>
    </source>
</evidence>
<dbReference type="PANTHER" id="PTHR11205">
    <property type="entry name" value="RIBOSOMAL PROTEIN S7"/>
    <property type="match status" value="1"/>
</dbReference>
<evidence type="ECO:0000313" key="8">
    <source>
        <dbReference type="EMBL" id="RKX65964.1"/>
    </source>
</evidence>
<keyword evidence="4 6" id="KW-0689">Ribosomal protein</keyword>
<dbReference type="InterPro" id="IPR036823">
    <property type="entry name" value="Ribosomal_uS7_dom_sf"/>
</dbReference>
<keyword evidence="2 6" id="KW-0699">rRNA-binding</keyword>
<evidence type="ECO:0000256" key="6">
    <source>
        <dbReference type="HAMAP-Rule" id="MF_00480"/>
    </source>
</evidence>
<dbReference type="InterPro" id="IPR023798">
    <property type="entry name" value="Ribosomal_uS7_dom"/>
</dbReference>
<dbReference type="GO" id="GO:0003735">
    <property type="term" value="F:structural constituent of ribosome"/>
    <property type="evidence" value="ECO:0007669"/>
    <property type="project" value="InterPro"/>
</dbReference>
<comment type="function">
    <text evidence="6">One of the primary rRNA binding proteins, it binds directly to 16S rRNA where it nucleates assembly of the head domain of the 30S subunit. Is located at the subunit interface close to the decoding center, probably blocks exit of the E-site tRNA.</text>
</comment>
<evidence type="ECO:0000256" key="2">
    <source>
        <dbReference type="ARBA" id="ARBA00022730"/>
    </source>
</evidence>
<keyword evidence="6" id="KW-0820">tRNA-binding</keyword>
<dbReference type="GO" id="GO:0015935">
    <property type="term" value="C:small ribosomal subunit"/>
    <property type="evidence" value="ECO:0007669"/>
    <property type="project" value="InterPro"/>
</dbReference>
<dbReference type="GO" id="GO:0006412">
    <property type="term" value="P:translation"/>
    <property type="evidence" value="ECO:0007669"/>
    <property type="project" value="UniProtKB-UniRule"/>
</dbReference>
<sequence length="156" mass="17805">MSRRKRATKREISPDWKYNSVLVAKFINSLLKKGKKSVAEKIFYDMIDEVAKNTGEDGLEVFERAINNVKPLLEVKPRRIGGATYQVPMEVSPDRKLTLAIRWILTAAKNRNERGMMKKLAGEIIAASKKEGAAFKKREDTHRMAEANKAFAHFRV</sequence>
<dbReference type="EMBL" id="QNBC01000062">
    <property type="protein sequence ID" value="RKX65964.1"/>
    <property type="molecule type" value="Genomic_DNA"/>
</dbReference>
<evidence type="ECO:0000259" key="7">
    <source>
        <dbReference type="Pfam" id="PF00177"/>
    </source>
</evidence>
<dbReference type="NCBIfam" id="TIGR01029">
    <property type="entry name" value="rpsG_bact"/>
    <property type="match status" value="1"/>
</dbReference>
<comment type="subunit">
    <text evidence="6">Part of the 30S ribosomal subunit. Contacts proteins S9 and S11.</text>
</comment>
<comment type="caution">
    <text evidence="8">The sequence shown here is derived from an EMBL/GenBank/DDBJ whole genome shotgun (WGS) entry which is preliminary data.</text>
</comment>
<dbReference type="HAMAP" id="MF_00480_B">
    <property type="entry name" value="Ribosomal_uS7_B"/>
    <property type="match status" value="1"/>
</dbReference>
<dbReference type="Pfam" id="PF00177">
    <property type="entry name" value="Ribosomal_S7"/>
    <property type="match status" value="1"/>
</dbReference>
<keyword evidence="3 6" id="KW-0694">RNA-binding</keyword>
<protein>
    <recommendedName>
        <fullName evidence="6">Small ribosomal subunit protein uS7</fullName>
    </recommendedName>
</protein>
<evidence type="ECO:0000256" key="1">
    <source>
        <dbReference type="ARBA" id="ARBA00007151"/>
    </source>
</evidence>
<accession>A0A660S7J2</accession>
<name>A0A660S7J2_UNCT6</name>
<evidence type="ECO:0000313" key="9">
    <source>
        <dbReference type="Proteomes" id="UP000282321"/>
    </source>
</evidence>
<dbReference type="Proteomes" id="UP000282321">
    <property type="component" value="Unassembled WGS sequence"/>
</dbReference>